<gene>
    <name evidence="2" type="ORF">ACFQ4E_17370</name>
</gene>
<protein>
    <recommendedName>
        <fullName evidence="4">Lipoprotein</fullName>
    </recommendedName>
</protein>
<dbReference type="EMBL" id="JBHTMU010000041">
    <property type="protein sequence ID" value="MFD1344204.1"/>
    <property type="molecule type" value="Genomic_DNA"/>
</dbReference>
<keyword evidence="3" id="KW-1185">Reference proteome</keyword>
<sequence length="169" mass="18051">MTKKLTLLIVAALVLTSCGRISQSRFNPLNWFGAGQSVPVQTSDGTNPLLPQRNRAVSVFRTEREEVATGFPIAQVTELLVERRPGGAIIRATGVAERAGPWNARLTPVETGEAGVLAYSFDVLLQSGPAAVPARTRMVTVARALTDQELAGITTIRVSGRSNALASRR</sequence>
<dbReference type="Proteomes" id="UP001597135">
    <property type="component" value="Unassembled WGS sequence"/>
</dbReference>
<proteinExistence type="predicted"/>
<dbReference type="RefSeq" id="WP_386805791.1">
    <property type="nucleotide sequence ID" value="NZ_JBHTMU010000041.1"/>
</dbReference>
<evidence type="ECO:0000256" key="1">
    <source>
        <dbReference type="SAM" id="SignalP"/>
    </source>
</evidence>
<accession>A0ABW3ZMA8</accession>
<dbReference type="PROSITE" id="PS51257">
    <property type="entry name" value="PROKAR_LIPOPROTEIN"/>
    <property type="match status" value="1"/>
</dbReference>
<evidence type="ECO:0000313" key="2">
    <source>
        <dbReference type="EMBL" id="MFD1344204.1"/>
    </source>
</evidence>
<name>A0ABW3ZMA8_9RHOB</name>
<evidence type="ECO:0000313" key="3">
    <source>
        <dbReference type="Proteomes" id="UP001597135"/>
    </source>
</evidence>
<keyword evidence="1" id="KW-0732">Signal</keyword>
<reference evidence="3" key="1">
    <citation type="journal article" date="2019" name="Int. J. Syst. Evol. Microbiol.">
        <title>The Global Catalogue of Microorganisms (GCM) 10K type strain sequencing project: providing services to taxonomists for standard genome sequencing and annotation.</title>
        <authorList>
            <consortium name="The Broad Institute Genomics Platform"/>
            <consortium name="The Broad Institute Genome Sequencing Center for Infectious Disease"/>
            <person name="Wu L."/>
            <person name="Ma J."/>
        </authorList>
    </citation>
    <scope>NUCLEOTIDE SEQUENCE [LARGE SCALE GENOMIC DNA]</scope>
    <source>
        <strain evidence="3">CCUG 62953</strain>
    </source>
</reference>
<feature type="signal peptide" evidence="1">
    <location>
        <begin position="1"/>
        <end position="22"/>
    </location>
</feature>
<evidence type="ECO:0008006" key="4">
    <source>
        <dbReference type="Google" id="ProtNLM"/>
    </source>
</evidence>
<feature type="chain" id="PRO_5047030257" description="Lipoprotein" evidence="1">
    <location>
        <begin position="23"/>
        <end position="169"/>
    </location>
</feature>
<comment type="caution">
    <text evidence="2">The sequence shown here is derived from an EMBL/GenBank/DDBJ whole genome shotgun (WGS) entry which is preliminary data.</text>
</comment>
<organism evidence="2 3">
    <name type="scientific">Litorisediminicola beolgyonensis</name>
    <dbReference type="NCBI Taxonomy" id="1173614"/>
    <lineage>
        <taxon>Bacteria</taxon>
        <taxon>Pseudomonadati</taxon>
        <taxon>Pseudomonadota</taxon>
        <taxon>Alphaproteobacteria</taxon>
        <taxon>Rhodobacterales</taxon>
        <taxon>Paracoccaceae</taxon>
        <taxon>Litorisediminicola</taxon>
    </lineage>
</organism>